<accession>A0AAD8MBE4</accession>
<dbReference type="EMBL" id="JAUIZM010000009">
    <property type="protein sequence ID" value="KAK1366617.1"/>
    <property type="molecule type" value="Genomic_DNA"/>
</dbReference>
<proteinExistence type="predicted"/>
<name>A0AAD8MBE4_9APIA</name>
<organism evidence="1 2">
    <name type="scientific">Heracleum sosnowskyi</name>
    <dbReference type="NCBI Taxonomy" id="360622"/>
    <lineage>
        <taxon>Eukaryota</taxon>
        <taxon>Viridiplantae</taxon>
        <taxon>Streptophyta</taxon>
        <taxon>Embryophyta</taxon>
        <taxon>Tracheophyta</taxon>
        <taxon>Spermatophyta</taxon>
        <taxon>Magnoliopsida</taxon>
        <taxon>eudicotyledons</taxon>
        <taxon>Gunneridae</taxon>
        <taxon>Pentapetalae</taxon>
        <taxon>asterids</taxon>
        <taxon>campanulids</taxon>
        <taxon>Apiales</taxon>
        <taxon>Apiaceae</taxon>
        <taxon>Apioideae</taxon>
        <taxon>apioid superclade</taxon>
        <taxon>Tordylieae</taxon>
        <taxon>Tordyliinae</taxon>
        <taxon>Heracleum</taxon>
    </lineage>
</organism>
<reference evidence="1" key="1">
    <citation type="submission" date="2023-02" db="EMBL/GenBank/DDBJ databases">
        <title>Genome of toxic invasive species Heracleum sosnowskyi carries increased number of genes despite the absence of recent whole-genome duplications.</title>
        <authorList>
            <person name="Schelkunov M."/>
            <person name="Shtratnikova V."/>
            <person name="Makarenko M."/>
            <person name="Klepikova A."/>
            <person name="Omelchenko D."/>
            <person name="Novikova G."/>
            <person name="Obukhova E."/>
            <person name="Bogdanov V."/>
            <person name="Penin A."/>
            <person name="Logacheva M."/>
        </authorList>
    </citation>
    <scope>NUCLEOTIDE SEQUENCE</scope>
    <source>
        <strain evidence="1">Hsosn_3</strain>
        <tissue evidence="1">Leaf</tissue>
    </source>
</reference>
<dbReference type="AlphaFoldDB" id="A0AAD8MBE4"/>
<evidence type="ECO:0000313" key="1">
    <source>
        <dbReference type="EMBL" id="KAK1366617.1"/>
    </source>
</evidence>
<gene>
    <name evidence="1" type="ORF">POM88_042178</name>
</gene>
<keyword evidence="2" id="KW-1185">Reference proteome</keyword>
<comment type="caution">
    <text evidence="1">The sequence shown here is derived from an EMBL/GenBank/DDBJ whole genome shotgun (WGS) entry which is preliminary data.</text>
</comment>
<reference evidence="1" key="2">
    <citation type="submission" date="2023-05" db="EMBL/GenBank/DDBJ databases">
        <authorList>
            <person name="Schelkunov M.I."/>
        </authorList>
    </citation>
    <scope>NUCLEOTIDE SEQUENCE</scope>
    <source>
        <strain evidence="1">Hsosn_3</strain>
        <tissue evidence="1">Leaf</tissue>
    </source>
</reference>
<protein>
    <submittedName>
        <fullName evidence="1">Uncharacterized protein</fullName>
    </submittedName>
</protein>
<sequence>MSTVTGYSTTTVAHSLPPSSQTFELQSVLQLPLPPSSQNITVNRISPIINVHVEVNTNTNINTFTGTWTTIVTATHQTIHEDGQADPSRKLGFCFGRDILGVLACGFDFNFCFDDKVLIFKVLSCTDRNYR</sequence>
<evidence type="ECO:0000313" key="2">
    <source>
        <dbReference type="Proteomes" id="UP001237642"/>
    </source>
</evidence>
<dbReference type="Proteomes" id="UP001237642">
    <property type="component" value="Unassembled WGS sequence"/>
</dbReference>